<sequence>MSEFDLEEMRWNCEMARLWIQGHFDQYKYSEYKRNKEA</sequence>
<accession>A0A382EUJ5</accession>
<dbReference type="AlphaFoldDB" id="A0A382EUJ5"/>
<evidence type="ECO:0000313" key="1">
    <source>
        <dbReference type="EMBL" id="SVB54446.1"/>
    </source>
</evidence>
<organism evidence="1">
    <name type="scientific">marine metagenome</name>
    <dbReference type="NCBI Taxonomy" id="408172"/>
    <lineage>
        <taxon>unclassified sequences</taxon>
        <taxon>metagenomes</taxon>
        <taxon>ecological metagenomes</taxon>
    </lineage>
</organism>
<gene>
    <name evidence="1" type="ORF">METZ01_LOCUS207300</name>
</gene>
<protein>
    <submittedName>
        <fullName evidence="1">Uncharacterized protein</fullName>
    </submittedName>
</protein>
<dbReference type="EMBL" id="UINC01046432">
    <property type="protein sequence ID" value="SVB54446.1"/>
    <property type="molecule type" value="Genomic_DNA"/>
</dbReference>
<reference evidence="1" key="1">
    <citation type="submission" date="2018-05" db="EMBL/GenBank/DDBJ databases">
        <authorList>
            <person name="Lanie J.A."/>
            <person name="Ng W.-L."/>
            <person name="Kazmierczak K.M."/>
            <person name="Andrzejewski T.M."/>
            <person name="Davidsen T.M."/>
            <person name="Wayne K.J."/>
            <person name="Tettelin H."/>
            <person name="Glass J.I."/>
            <person name="Rusch D."/>
            <person name="Podicherti R."/>
            <person name="Tsui H.-C.T."/>
            <person name="Winkler M.E."/>
        </authorList>
    </citation>
    <scope>NUCLEOTIDE SEQUENCE</scope>
</reference>
<proteinExistence type="predicted"/>
<name>A0A382EUJ5_9ZZZZ</name>
<feature type="non-terminal residue" evidence="1">
    <location>
        <position position="38"/>
    </location>
</feature>